<sequence length="232" mass="26577">MILAKESRSSSDDLEASMDVQVIYDRGVPVKGFDEIRSVLVSALASHGQMSDALKIYEEMKEAQCKLEPKAIICLIEKLQDEGDLHRLLYLLEQLNDLDHWVDASYRVITYCIRRDHFRSIVDLLKKLVDVYKYDEVAKEVLFDEVFCQIAEKDPINLQLGLDLLQEYKIAGLPYNILSYVRMYQALLALGDYKSAANILNKIPRDDIHVCSVVQACQAAYGTEFRKFFALV</sequence>
<gene>
    <name evidence="2" type="ORF">K7X08_012523</name>
</gene>
<dbReference type="Pfam" id="PF01535">
    <property type="entry name" value="PPR"/>
    <property type="match status" value="1"/>
</dbReference>
<accession>A0A9Q1LE91</accession>
<dbReference type="InterPro" id="IPR002885">
    <property type="entry name" value="PPR_rpt"/>
</dbReference>
<dbReference type="Proteomes" id="UP001152561">
    <property type="component" value="Unassembled WGS sequence"/>
</dbReference>
<dbReference type="OrthoDB" id="767661at2759"/>
<protein>
    <submittedName>
        <fullName evidence="2">Uncharacterized protein</fullName>
    </submittedName>
</protein>
<organism evidence="2 3">
    <name type="scientific">Anisodus acutangulus</name>
    <dbReference type="NCBI Taxonomy" id="402998"/>
    <lineage>
        <taxon>Eukaryota</taxon>
        <taxon>Viridiplantae</taxon>
        <taxon>Streptophyta</taxon>
        <taxon>Embryophyta</taxon>
        <taxon>Tracheophyta</taxon>
        <taxon>Spermatophyta</taxon>
        <taxon>Magnoliopsida</taxon>
        <taxon>eudicotyledons</taxon>
        <taxon>Gunneridae</taxon>
        <taxon>Pentapetalae</taxon>
        <taxon>asterids</taxon>
        <taxon>lamiids</taxon>
        <taxon>Solanales</taxon>
        <taxon>Solanaceae</taxon>
        <taxon>Solanoideae</taxon>
        <taxon>Hyoscyameae</taxon>
        <taxon>Anisodus</taxon>
    </lineage>
</organism>
<dbReference type="EMBL" id="JAJAGQ010000020">
    <property type="protein sequence ID" value="KAJ8532600.1"/>
    <property type="molecule type" value="Genomic_DNA"/>
</dbReference>
<evidence type="ECO:0000313" key="3">
    <source>
        <dbReference type="Proteomes" id="UP001152561"/>
    </source>
</evidence>
<keyword evidence="1" id="KW-0677">Repeat</keyword>
<comment type="caution">
    <text evidence="2">The sequence shown here is derived from an EMBL/GenBank/DDBJ whole genome shotgun (WGS) entry which is preliminary data.</text>
</comment>
<dbReference type="InterPro" id="IPR011990">
    <property type="entry name" value="TPR-like_helical_dom_sf"/>
</dbReference>
<proteinExistence type="predicted"/>
<evidence type="ECO:0000256" key="1">
    <source>
        <dbReference type="ARBA" id="ARBA00022737"/>
    </source>
</evidence>
<dbReference type="PANTHER" id="PTHR47262">
    <property type="entry name" value="OS02G0132600 PROTEIN"/>
    <property type="match status" value="1"/>
</dbReference>
<evidence type="ECO:0000313" key="2">
    <source>
        <dbReference type="EMBL" id="KAJ8532600.1"/>
    </source>
</evidence>
<dbReference type="PANTHER" id="PTHR47262:SF1">
    <property type="entry name" value="OS02G0132600 PROTEIN"/>
    <property type="match status" value="1"/>
</dbReference>
<keyword evidence="3" id="KW-1185">Reference proteome</keyword>
<name>A0A9Q1LE91_9SOLA</name>
<dbReference type="Gene3D" id="1.25.40.10">
    <property type="entry name" value="Tetratricopeptide repeat domain"/>
    <property type="match status" value="1"/>
</dbReference>
<dbReference type="NCBIfam" id="TIGR00756">
    <property type="entry name" value="PPR"/>
    <property type="match status" value="1"/>
</dbReference>
<dbReference type="AlphaFoldDB" id="A0A9Q1LE91"/>
<reference evidence="3" key="1">
    <citation type="journal article" date="2023" name="Proc. Natl. Acad. Sci. U.S.A.">
        <title>Genomic and structural basis for evolution of tropane alkaloid biosynthesis.</title>
        <authorList>
            <person name="Wanga Y.-J."/>
            <person name="Taina T."/>
            <person name="Yua J.-Y."/>
            <person name="Lia J."/>
            <person name="Xua B."/>
            <person name="Chenc J."/>
            <person name="D'Auriad J.C."/>
            <person name="Huanga J.-P."/>
            <person name="Huanga S.-X."/>
        </authorList>
    </citation>
    <scope>NUCLEOTIDE SEQUENCE [LARGE SCALE GENOMIC DNA]</scope>
    <source>
        <strain evidence="3">cv. KIB-2019</strain>
    </source>
</reference>